<dbReference type="AlphaFoldDB" id="A0A5C5FR70"/>
<comment type="caution">
    <text evidence="3">The sequence shown here is derived from an EMBL/GenBank/DDBJ whole genome shotgun (WGS) entry which is preliminary data.</text>
</comment>
<dbReference type="InterPro" id="IPR000182">
    <property type="entry name" value="GNAT_dom"/>
</dbReference>
<gene>
    <name evidence="3" type="ORF">DMC30DRAFT_306151</name>
</gene>
<organism evidence="3 4">
    <name type="scientific">Rhodotorula diobovata</name>
    <dbReference type="NCBI Taxonomy" id="5288"/>
    <lineage>
        <taxon>Eukaryota</taxon>
        <taxon>Fungi</taxon>
        <taxon>Dikarya</taxon>
        <taxon>Basidiomycota</taxon>
        <taxon>Pucciniomycotina</taxon>
        <taxon>Microbotryomycetes</taxon>
        <taxon>Sporidiobolales</taxon>
        <taxon>Sporidiobolaceae</taxon>
        <taxon>Rhodotorula</taxon>
    </lineage>
</organism>
<evidence type="ECO:0000313" key="3">
    <source>
        <dbReference type="EMBL" id="TNY19387.1"/>
    </source>
</evidence>
<feature type="domain" description="N-acetyltransferase" evidence="2">
    <location>
        <begin position="136"/>
        <end position="243"/>
    </location>
</feature>
<keyword evidence="4" id="KW-1185">Reference proteome</keyword>
<feature type="region of interest" description="Disordered" evidence="1">
    <location>
        <begin position="103"/>
        <end position="127"/>
    </location>
</feature>
<dbReference type="Gene3D" id="3.40.630.30">
    <property type="match status" value="1"/>
</dbReference>
<dbReference type="SUPFAM" id="SSF55729">
    <property type="entry name" value="Acyl-CoA N-acyltransferases (Nat)"/>
    <property type="match status" value="1"/>
</dbReference>
<accession>A0A5C5FR70</accession>
<dbReference type="STRING" id="5288.A0A5C5FR70"/>
<dbReference type="OrthoDB" id="630895at2759"/>
<dbReference type="PANTHER" id="PTHR43328">
    <property type="entry name" value="ACETYLTRANSFERASE-RELATED"/>
    <property type="match status" value="1"/>
</dbReference>
<sequence length="276" mass="30461">MPETRSTQAAAAPAAAHPILEPFLPLSSPTPSTLPLILTPPRPSDAAALVQTLNDPLVALQLQGPPYPYSDALAGEYVALKISETERLLERLGERARRALRPSAEADIAGEGSVRGGKDRDTDEDGEPWLDELPLCAVRRADTGEYVGDFGVHRWRFEDVPEGQERERAIKENEAKVAGDSSVLWSFGYYLRPEYHGQGLMTHVLRTVLDTYLFGYLGADEVRGSAFADNLASIRTQEKCGLRRYGKGEYEVCESRGGGVRETTMLKVRREDFVRA</sequence>
<reference evidence="3 4" key="1">
    <citation type="submission" date="2019-03" db="EMBL/GenBank/DDBJ databases">
        <title>Rhodosporidium diobovatum UCD-FST 08-225 genome sequencing, assembly, and annotation.</title>
        <authorList>
            <person name="Fakankun I.U."/>
            <person name="Fristensky B."/>
            <person name="Levin D.B."/>
        </authorList>
    </citation>
    <scope>NUCLEOTIDE SEQUENCE [LARGE SCALE GENOMIC DNA]</scope>
    <source>
        <strain evidence="3 4">UCD-FST 08-225</strain>
    </source>
</reference>
<evidence type="ECO:0000256" key="1">
    <source>
        <dbReference type="SAM" id="MobiDB-lite"/>
    </source>
</evidence>
<evidence type="ECO:0000313" key="4">
    <source>
        <dbReference type="Proteomes" id="UP000311382"/>
    </source>
</evidence>
<proteinExistence type="predicted"/>
<evidence type="ECO:0000259" key="2">
    <source>
        <dbReference type="Pfam" id="PF13302"/>
    </source>
</evidence>
<dbReference type="InterPro" id="IPR016181">
    <property type="entry name" value="Acyl_CoA_acyltransferase"/>
</dbReference>
<protein>
    <recommendedName>
        <fullName evidence="2">N-acetyltransferase domain-containing protein</fullName>
    </recommendedName>
</protein>
<dbReference type="Pfam" id="PF13302">
    <property type="entry name" value="Acetyltransf_3"/>
    <property type="match status" value="1"/>
</dbReference>
<dbReference type="GO" id="GO:0016747">
    <property type="term" value="F:acyltransferase activity, transferring groups other than amino-acyl groups"/>
    <property type="evidence" value="ECO:0007669"/>
    <property type="project" value="InterPro"/>
</dbReference>
<dbReference type="Proteomes" id="UP000311382">
    <property type="component" value="Unassembled WGS sequence"/>
</dbReference>
<dbReference type="EMBL" id="SOZI01000097">
    <property type="protein sequence ID" value="TNY19387.1"/>
    <property type="molecule type" value="Genomic_DNA"/>
</dbReference>
<dbReference type="PANTHER" id="PTHR43328:SF1">
    <property type="entry name" value="N-ACETYLTRANSFERASE DOMAIN-CONTAINING PROTEIN"/>
    <property type="match status" value="1"/>
</dbReference>
<name>A0A5C5FR70_9BASI</name>